<dbReference type="InterPro" id="IPR008920">
    <property type="entry name" value="TF_FadR/GntR_C"/>
</dbReference>
<comment type="caution">
    <text evidence="5">The sequence shown here is derived from an EMBL/GenBank/DDBJ whole genome shotgun (WGS) entry which is preliminary data.</text>
</comment>
<dbReference type="Proteomes" id="UP001177341">
    <property type="component" value="Unassembled WGS sequence"/>
</dbReference>
<keyword evidence="1" id="KW-0805">Transcription regulation</keyword>
<dbReference type="SUPFAM" id="SSF48008">
    <property type="entry name" value="GntR ligand-binding domain-like"/>
    <property type="match status" value="1"/>
</dbReference>
<protein>
    <submittedName>
        <fullName evidence="5">GntR family transcriptional regulator</fullName>
    </submittedName>
</protein>
<dbReference type="InterPro" id="IPR036388">
    <property type="entry name" value="WH-like_DNA-bd_sf"/>
</dbReference>
<dbReference type="RefSeq" id="WP_075171214.1">
    <property type="nucleotide sequence ID" value="NZ_CAXHZV010000008.1"/>
</dbReference>
<reference evidence="5" key="1">
    <citation type="submission" date="2023-07" db="EMBL/GenBank/DDBJ databases">
        <title>Genome content predicts the carbon catabolic preferences of heterotrophic bacteria.</title>
        <authorList>
            <person name="Gralka M."/>
        </authorList>
    </citation>
    <scope>NUCLEOTIDE SEQUENCE</scope>
    <source>
        <strain evidence="6">5G01</strain>
        <strain evidence="5">I2M16</strain>
    </source>
</reference>
<dbReference type="SMART" id="SM00895">
    <property type="entry name" value="FCD"/>
    <property type="match status" value="1"/>
</dbReference>
<dbReference type="EMBL" id="JAUOPG010000011">
    <property type="protein sequence ID" value="MDO6454902.1"/>
    <property type="molecule type" value="Genomic_DNA"/>
</dbReference>
<feature type="domain" description="HTH gntR-type" evidence="4">
    <location>
        <begin position="18"/>
        <end position="85"/>
    </location>
</feature>
<evidence type="ECO:0000313" key="7">
    <source>
        <dbReference type="Proteomes" id="UP001169862"/>
    </source>
</evidence>
<dbReference type="PANTHER" id="PTHR43537:SF39">
    <property type="entry name" value="HTH-TYPE TRANSCRIPTIONAL REGULATOR MCBR"/>
    <property type="match status" value="1"/>
</dbReference>
<keyword evidence="8" id="KW-1185">Reference proteome</keyword>
<dbReference type="PANTHER" id="PTHR43537">
    <property type="entry name" value="TRANSCRIPTIONAL REGULATOR, GNTR FAMILY"/>
    <property type="match status" value="1"/>
</dbReference>
<evidence type="ECO:0000256" key="3">
    <source>
        <dbReference type="ARBA" id="ARBA00023163"/>
    </source>
</evidence>
<dbReference type="Gene3D" id="1.20.120.530">
    <property type="entry name" value="GntR ligand-binding domain-like"/>
    <property type="match status" value="1"/>
</dbReference>
<dbReference type="Pfam" id="PF07729">
    <property type="entry name" value="FCD"/>
    <property type="match status" value="1"/>
</dbReference>
<evidence type="ECO:0000313" key="6">
    <source>
        <dbReference type="EMBL" id="MDP2523536.1"/>
    </source>
</evidence>
<dbReference type="GO" id="GO:0003700">
    <property type="term" value="F:DNA-binding transcription factor activity"/>
    <property type="evidence" value="ECO:0007669"/>
    <property type="project" value="InterPro"/>
</dbReference>
<dbReference type="SMART" id="SM00345">
    <property type="entry name" value="HTH_GNTR"/>
    <property type="match status" value="1"/>
</dbReference>
<dbReference type="InterPro" id="IPR000524">
    <property type="entry name" value="Tscrpt_reg_HTH_GntR"/>
</dbReference>
<evidence type="ECO:0000259" key="4">
    <source>
        <dbReference type="PROSITE" id="PS50949"/>
    </source>
</evidence>
<evidence type="ECO:0000256" key="1">
    <source>
        <dbReference type="ARBA" id="ARBA00023015"/>
    </source>
</evidence>
<sequence>MDKKSPIEITITERPPSVTITQWVYATLRSAVMDGHILPGRALTIRELASLLNVSPMPIREALRQLAAENALDIRENRRIMVPHMTPAKFTELYEARIAIESHAAARALPYIDTERLQALKQLDQRIDKAQANGDLIQINQLNQAFHRLIYTANPHQITLPLIESLWLQLGPFMRLANSKLDDHYQVDRHVEAMNAIANHDAFALQVAIAADIREGIAFAATPERMQHFIDEANDPC</sequence>
<evidence type="ECO:0000313" key="5">
    <source>
        <dbReference type="EMBL" id="MDO6454902.1"/>
    </source>
</evidence>
<evidence type="ECO:0000256" key="2">
    <source>
        <dbReference type="ARBA" id="ARBA00023125"/>
    </source>
</evidence>
<dbReference type="Proteomes" id="UP001169862">
    <property type="component" value="Unassembled WGS sequence"/>
</dbReference>
<dbReference type="GO" id="GO:0003677">
    <property type="term" value="F:DNA binding"/>
    <property type="evidence" value="ECO:0007669"/>
    <property type="project" value="UniProtKB-KW"/>
</dbReference>
<dbReference type="SUPFAM" id="SSF46785">
    <property type="entry name" value="Winged helix' DNA-binding domain"/>
    <property type="match status" value="1"/>
</dbReference>
<dbReference type="InterPro" id="IPR036390">
    <property type="entry name" value="WH_DNA-bd_sf"/>
</dbReference>
<name>A0AAW7XMH8_9GAMM</name>
<accession>A0AAW7XMH8</accession>
<dbReference type="EMBL" id="JAUYVO010000009">
    <property type="protein sequence ID" value="MDP2523536.1"/>
    <property type="molecule type" value="Genomic_DNA"/>
</dbReference>
<dbReference type="InterPro" id="IPR011711">
    <property type="entry name" value="GntR_C"/>
</dbReference>
<evidence type="ECO:0000313" key="8">
    <source>
        <dbReference type="Proteomes" id="UP001177341"/>
    </source>
</evidence>
<dbReference type="Pfam" id="PF00392">
    <property type="entry name" value="GntR"/>
    <property type="match status" value="1"/>
</dbReference>
<keyword evidence="3" id="KW-0804">Transcription</keyword>
<keyword evidence="2" id="KW-0238">DNA-binding</keyword>
<gene>
    <name evidence="5" type="ORF">Q4490_15135</name>
    <name evidence="6" type="ORF">Q8W30_13250</name>
</gene>
<dbReference type="Gene3D" id="1.10.10.10">
    <property type="entry name" value="Winged helix-like DNA-binding domain superfamily/Winged helix DNA-binding domain"/>
    <property type="match status" value="1"/>
</dbReference>
<dbReference type="PROSITE" id="PS50949">
    <property type="entry name" value="HTH_GNTR"/>
    <property type="match status" value="1"/>
</dbReference>
<dbReference type="AlphaFoldDB" id="A0AAW7XMH8"/>
<organism evidence="5 7">
    <name type="scientific">Neptunomonas phycophila</name>
    <dbReference type="NCBI Taxonomy" id="1572645"/>
    <lineage>
        <taxon>Bacteria</taxon>
        <taxon>Pseudomonadati</taxon>
        <taxon>Pseudomonadota</taxon>
        <taxon>Gammaproteobacteria</taxon>
        <taxon>Oceanospirillales</taxon>
        <taxon>Oceanospirillaceae</taxon>
        <taxon>Neptunomonas</taxon>
    </lineage>
</organism>
<proteinExistence type="predicted"/>